<evidence type="ECO:0000256" key="1">
    <source>
        <dbReference type="SAM" id="SignalP"/>
    </source>
</evidence>
<name>K9HVJ7_9PROT</name>
<keyword evidence="3" id="KW-1185">Reference proteome</keyword>
<keyword evidence="1" id="KW-0732">Signal</keyword>
<evidence type="ECO:0000313" key="3">
    <source>
        <dbReference type="Proteomes" id="UP000009881"/>
    </source>
</evidence>
<evidence type="ECO:0000313" key="2">
    <source>
        <dbReference type="EMBL" id="EKV32251.1"/>
    </source>
</evidence>
<sequence>MTHPTLATVAGAAIAAVTALALGAGSAAASMSYECWTYKNGSPHKMTHVTADSNSEAVELAEEKFKRLGIKGLPVKCK</sequence>
<organism evidence="2 3">
    <name type="scientific">Caenispirillum salinarum AK4</name>
    <dbReference type="NCBI Taxonomy" id="1238182"/>
    <lineage>
        <taxon>Bacteria</taxon>
        <taxon>Pseudomonadati</taxon>
        <taxon>Pseudomonadota</taxon>
        <taxon>Alphaproteobacteria</taxon>
        <taxon>Rhodospirillales</taxon>
        <taxon>Novispirillaceae</taxon>
        <taxon>Caenispirillum</taxon>
    </lineage>
</organism>
<dbReference type="EMBL" id="ANHY01000004">
    <property type="protein sequence ID" value="EKV32251.1"/>
    <property type="molecule type" value="Genomic_DNA"/>
</dbReference>
<dbReference type="Proteomes" id="UP000009881">
    <property type="component" value="Unassembled WGS sequence"/>
</dbReference>
<protein>
    <submittedName>
        <fullName evidence="2">Uncharacterized protein</fullName>
    </submittedName>
</protein>
<dbReference type="AlphaFoldDB" id="K9HVJ7"/>
<comment type="caution">
    <text evidence="2">The sequence shown here is derived from an EMBL/GenBank/DDBJ whole genome shotgun (WGS) entry which is preliminary data.</text>
</comment>
<accession>K9HVJ7</accession>
<dbReference type="RefSeq" id="WP_009539512.1">
    <property type="nucleotide sequence ID" value="NZ_ANHY01000004.1"/>
</dbReference>
<gene>
    <name evidence="2" type="ORF">C882_3315</name>
</gene>
<feature type="signal peptide" evidence="1">
    <location>
        <begin position="1"/>
        <end position="29"/>
    </location>
</feature>
<feature type="chain" id="PRO_5003931908" evidence="1">
    <location>
        <begin position="30"/>
        <end position="78"/>
    </location>
</feature>
<dbReference type="eggNOG" id="ENOG502ZU9P">
    <property type="taxonomic scope" value="Bacteria"/>
</dbReference>
<reference evidence="2 3" key="1">
    <citation type="journal article" date="2013" name="Genome Announc.">
        <title>Draft Genome Sequence of an Alphaproteobacterium, Caenispirillum salinarum AK4(T), Isolated from a Solar Saltern.</title>
        <authorList>
            <person name="Khatri I."/>
            <person name="Singh A."/>
            <person name="Korpole S."/>
            <person name="Pinnaka A.K."/>
            <person name="Subramanian S."/>
        </authorList>
    </citation>
    <scope>NUCLEOTIDE SEQUENCE [LARGE SCALE GENOMIC DNA]</scope>
    <source>
        <strain evidence="2 3">AK4</strain>
    </source>
</reference>
<dbReference type="STRING" id="1238182.C882_3315"/>
<proteinExistence type="predicted"/>